<sequence length="333" mass="37419">MQHLLKTTIFSLIFGLFSCNNPNINKINNPSINKINNPQIVTNNINKNLPSVVATNSILCDLTKQIAQDTINLTCLIPPGINPLNYKSMPEDTQTIKNADLVLYHGYNFEPGLNKIIKSLKKSPPKLAVAQTAVTNTIKIIKNNQQIVEPHIWHNANNTIKMVKLINTKLIKTFPKNKDLYNRNTKKITQEINQMNKWIQVRLASIPEKNRKLITAHNAMIYYVQAYGIPYQGNLANVKSAGKLTDTKVKNLVKDIKKAKVPTIFSDTTTQSKVLTTIATQAKVKVFERPLYIYGLGKPGSDGETYQKMMTANTRIIIEGLGGTYLKFEPKSK</sequence>
<dbReference type="InterPro" id="IPR006129">
    <property type="entry name" value="AdhesinB"/>
</dbReference>
<dbReference type="AlphaFoldDB" id="A0A2S6CVK4"/>
<protein>
    <submittedName>
        <fullName evidence="6">Metal ABC transporter substrate-binding protein</fullName>
    </submittedName>
</protein>
<evidence type="ECO:0000256" key="1">
    <source>
        <dbReference type="ARBA" id="ARBA00004196"/>
    </source>
</evidence>
<dbReference type="InterPro" id="IPR050492">
    <property type="entry name" value="Bact_metal-bind_prot9"/>
</dbReference>
<evidence type="ECO:0000256" key="4">
    <source>
        <dbReference type="ARBA" id="ARBA00022729"/>
    </source>
</evidence>
<dbReference type="Pfam" id="PF01297">
    <property type="entry name" value="ZnuA"/>
    <property type="match status" value="1"/>
</dbReference>
<evidence type="ECO:0000256" key="5">
    <source>
        <dbReference type="RuleBase" id="RU003512"/>
    </source>
</evidence>
<evidence type="ECO:0000256" key="2">
    <source>
        <dbReference type="ARBA" id="ARBA00022448"/>
    </source>
</evidence>
<dbReference type="SUPFAM" id="SSF53807">
    <property type="entry name" value="Helical backbone' metal receptor"/>
    <property type="match status" value="1"/>
</dbReference>
<dbReference type="PRINTS" id="PR00691">
    <property type="entry name" value="ADHESINB"/>
</dbReference>
<dbReference type="GO" id="GO:0007155">
    <property type="term" value="P:cell adhesion"/>
    <property type="evidence" value="ECO:0007669"/>
    <property type="project" value="InterPro"/>
</dbReference>
<keyword evidence="2 5" id="KW-0813">Transport</keyword>
<dbReference type="Proteomes" id="UP000239589">
    <property type="component" value="Unassembled WGS sequence"/>
</dbReference>
<keyword evidence="3" id="KW-0479">Metal-binding</keyword>
<proteinExistence type="inferred from homology"/>
<dbReference type="OrthoDB" id="9793396at2"/>
<dbReference type="GO" id="GO:0030313">
    <property type="term" value="C:cell envelope"/>
    <property type="evidence" value="ECO:0007669"/>
    <property type="project" value="UniProtKB-SubCell"/>
</dbReference>
<comment type="subcellular location">
    <subcellularLocation>
        <location evidence="1">Cell envelope</location>
    </subcellularLocation>
</comment>
<gene>
    <name evidence="6" type="ORF">CUN59_08350</name>
</gene>
<dbReference type="EMBL" id="PGEM01000053">
    <property type="protein sequence ID" value="PPJ63793.1"/>
    <property type="molecule type" value="Genomic_DNA"/>
</dbReference>
<dbReference type="PANTHER" id="PTHR42953:SF1">
    <property type="entry name" value="METAL-BINDING PROTEIN HI_0362-RELATED"/>
    <property type="match status" value="1"/>
</dbReference>
<organism evidence="6 7">
    <name type="scientific">Cuspidothrix issatschenkoi CHARLIE-1</name>
    <dbReference type="NCBI Taxonomy" id="2052836"/>
    <lineage>
        <taxon>Bacteria</taxon>
        <taxon>Bacillati</taxon>
        <taxon>Cyanobacteriota</taxon>
        <taxon>Cyanophyceae</taxon>
        <taxon>Nostocales</taxon>
        <taxon>Aphanizomenonaceae</taxon>
        <taxon>Cuspidothrix</taxon>
    </lineage>
</organism>
<dbReference type="GO" id="GO:0030001">
    <property type="term" value="P:metal ion transport"/>
    <property type="evidence" value="ECO:0007669"/>
    <property type="project" value="InterPro"/>
</dbReference>
<dbReference type="PROSITE" id="PS51257">
    <property type="entry name" value="PROKAR_LIPOPROTEIN"/>
    <property type="match status" value="1"/>
</dbReference>
<dbReference type="InterPro" id="IPR006127">
    <property type="entry name" value="ZnuA-like"/>
</dbReference>
<dbReference type="GO" id="GO:0046872">
    <property type="term" value="F:metal ion binding"/>
    <property type="evidence" value="ECO:0007669"/>
    <property type="project" value="UniProtKB-KW"/>
</dbReference>
<evidence type="ECO:0000256" key="3">
    <source>
        <dbReference type="ARBA" id="ARBA00022723"/>
    </source>
</evidence>
<comment type="similarity">
    <text evidence="5">Belongs to the bacterial solute-binding protein 9 family.</text>
</comment>
<reference evidence="6 7" key="1">
    <citation type="submission" date="2018-02" db="EMBL/GenBank/DDBJ databases">
        <title>Discovery of a pederin family compound in a non-symbiotic bloom-forming cyanobacterium.</title>
        <authorList>
            <person name="Kust A."/>
            <person name="Mares J."/>
            <person name="Jokela J."/>
            <person name="Urajova P."/>
            <person name="Hajek J."/>
            <person name="Saurav K."/>
            <person name="Voracova K."/>
            <person name="Fewer D.P."/>
            <person name="Haapaniemi E."/>
            <person name="Permi P."/>
            <person name="Rehakova K."/>
            <person name="Sivonen K."/>
            <person name="Hrouzek P."/>
        </authorList>
    </citation>
    <scope>NUCLEOTIDE SEQUENCE [LARGE SCALE GENOMIC DNA]</scope>
    <source>
        <strain evidence="6 7">CHARLIE-1</strain>
    </source>
</reference>
<keyword evidence="4" id="KW-0732">Signal</keyword>
<keyword evidence="7" id="KW-1185">Reference proteome</keyword>
<comment type="caution">
    <text evidence="6">The sequence shown here is derived from an EMBL/GenBank/DDBJ whole genome shotgun (WGS) entry which is preliminary data.</text>
</comment>
<accession>A0A2S6CVK4</accession>
<dbReference type="InterPro" id="IPR006128">
    <property type="entry name" value="Lipoprotein_PsaA-like"/>
</dbReference>
<dbReference type="Gene3D" id="3.40.50.1980">
    <property type="entry name" value="Nitrogenase molybdenum iron protein domain"/>
    <property type="match status" value="2"/>
</dbReference>
<evidence type="ECO:0000313" key="6">
    <source>
        <dbReference type="EMBL" id="PPJ63793.1"/>
    </source>
</evidence>
<dbReference type="PRINTS" id="PR00690">
    <property type="entry name" value="ADHESNFAMILY"/>
</dbReference>
<evidence type="ECO:0000313" key="7">
    <source>
        <dbReference type="Proteomes" id="UP000239589"/>
    </source>
</evidence>
<name>A0A2S6CVK4_9CYAN</name>
<dbReference type="PANTHER" id="PTHR42953">
    <property type="entry name" value="HIGH-AFFINITY ZINC UPTAKE SYSTEM PROTEIN ZNUA-RELATED"/>
    <property type="match status" value="1"/>
</dbReference>
<dbReference type="RefSeq" id="WP_104387407.1">
    <property type="nucleotide sequence ID" value="NZ_PGEM01000053.1"/>
</dbReference>